<evidence type="ECO:0000313" key="9">
    <source>
        <dbReference type="EMBL" id="EFW99629.1"/>
    </source>
</evidence>
<dbReference type="InterPro" id="IPR028884">
    <property type="entry name" value="Trm82"/>
</dbReference>
<comment type="subcellular location">
    <subcellularLocation>
        <location evidence="1 6">Nucleus</location>
    </subcellularLocation>
</comment>
<keyword evidence="10" id="KW-1185">Reference proteome</keyword>
<dbReference type="Gene3D" id="2.130.10.10">
    <property type="entry name" value="YVTN repeat-like/Quinoprotein amine dehydrogenase"/>
    <property type="match status" value="2"/>
</dbReference>
<gene>
    <name evidence="9" type="ORF">CMQ_7997</name>
</gene>
<dbReference type="InterPro" id="IPR001680">
    <property type="entry name" value="WD40_rpt"/>
</dbReference>
<dbReference type="RefSeq" id="XP_014169112.1">
    <property type="nucleotide sequence ID" value="XM_014313637.1"/>
</dbReference>
<feature type="compositionally biased region" description="Basic and acidic residues" evidence="8">
    <location>
        <begin position="43"/>
        <end position="56"/>
    </location>
</feature>
<organism evidence="10">
    <name type="scientific">Grosmannia clavigera (strain kw1407 / UAMH 11150)</name>
    <name type="common">Blue stain fungus</name>
    <name type="synonym">Graphiocladiella clavigera</name>
    <dbReference type="NCBI Taxonomy" id="655863"/>
    <lineage>
        <taxon>Eukaryota</taxon>
        <taxon>Fungi</taxon>
        <taxon>Dikarya</taxon>
        <taxon>Ascomycota</taxon>
        <taxon>Pezizomycotina</taxon>
        <taxon>Sordariomycetes</taxon>
        <taxon>Sordariomycetidae</taxon>
        <taxon>Ophiostomatales</taxon>
        <taxon>Ophiostomataceae</taxon>
        <taxon>Leptographium</taxon>
    </lineage>
</organism>
<dbReference type="UniPathway" id="UPA00989"/>
<dbReference type="STRING" id="655863.F0XS23"/>
<evidence type="ECO:0000256" key="1">
    <source>
        <dbReference type="ARBA" id="ARBA00004123"/>
    </source>
</evidence>
<dbReference type="InParanoid" id="F0XS23"/>
<dbReference type="HOGENOM" id="CLU_022082_0_0_1"/>
<dbReference type="GO" id="GO:0106004">
    <property type="term" value="P:tRNA (guanine-N7)-methylation"/>
    <property type="evidence" value="ECO:0007669"/>
    <property type="project" value="UniProtKB-UniRule"/>
</dbReference>
<proteinExistence type="inferred from homology"/>
<dbReference type="GO" id="GO:0005634">
    <property type="term" value="C:nucleus"/>
    <property type="evidence" value="ECO:0007669"/>
    <property type="project" value="UniProtKB-SubCell"/>
</dbReference>
<evidence type="ECO:0000256" key="2">
    <source>
        <dbReference type="ARBA" id="ARBA00022574"/>
    </source>
</evidence>
<dbReference type="InterPro" id="IPR036322">
    <property type="entry name" value="WD40_repeat_dom_sf"/>
</dbReference>
<accession>F0XS23</accession>
<evidence type="ECO:0000256" key="6">
    <source>
        <dbReference type="HAMAP-Rule" id="MF_03056"/>
    </source>
</evidence>
<dbReference type="GO" id="GO:0043527">
    <property type="term" value="C:tRNA methyltransferase complex"/>
    <property type="evidence" value="ECO:0007669"/>
    <property type="project" value="TreeGrafter"/>
</dbReference>
<dbReference type="OrthoDB" id="339900at2759"/>
<keyword evidence="9" id="KW-0489">Methyltransferase</keyword>
<feature type="region of interest" description="Disordered" evidence="8">
    <location>
        <begin position="43"/>
        <end position="106"/>
    </location>
</feature>
<dbReference type="PANTHER" id="PTHR16288">
    <property type="entry name" value="WD40 REPEAT PROTEIN 4"/>
    <property type="match status" value="1"/>
</dbReference>
<dbReference type="PROSITE" id="PS50082">
    <property type="entry name" value="WD_REPEATS_2"/>
    <property type="match status" value="1"/>
</dbReference>
<comment type="similarity">
    <text evidence="6">Belongs to the WD repeat TRM82 family.</text>
</comment>
<dbReference type="GO" id="GO:0005829">
    <property type="term" value="C:cytosol"/>
    <property type="evidence" value="ECO:0007669"/>
    <property type="project" value="TreeGrafter"/>
</dbReference>
<sequence>MDVPFHRVKVCGDILVTARGASVHTFHAVDGAYIATWRLPKPAGKEDGAKSKKNGTDKGSAAPTVETSSATPPPKRRRLESAAGAKQQQQTGEDAPSKEQRKKRSAAAAVTAALRSGDLPVVSILEATADGHHVIVVMGHDKTVRVLAHDLQGHIEQISQRTVPKRPSAVAITADGQTILVGDKFGDVYALPLIETEESKKAKAAAKVAEQSDLPVVAAAPTTSTATTTTTITTPLQLQANSFTVHTKGNLQALENQRRQKELQTQQKAKQHPQDAADCRLLLGHVSMLTAVAVAEAVPAACRGSNTIAITTTPPRPLILSADRDEHIRVTRGVIGSSPATSQTHVIETFCLGHTSFVSRMCIAATRPDRLVSAGGDGELRVWDFWPDGRTVSSASLAPLVEQAVGSSTVPQVAVSGLYTFPTDSSPVATSSIVAICERVPAVFFFVLEPDGTTLTHAQTLQLPGLPLDIGVLAPRGETRLAVALAAKDDSSDADEATYASASLLVVARGHGQAAWQVQEARLGPLPEESYQSDQSDIDVDPVALRHLLLFGTDSLRKSADETGGD</sequence>
<dbReference type="HAMAP" id="MF_03056">
    <property type="entry name" value="TRM82"/>
    <property type="match status" value="1"/>
</dbReference>
<reference evidence="9 10" key="1">
    <citation type="journal article" date="2011" name="Proc. Natl. Acad. Sci. U.S.A.">
        <title>Genome and transcriptome analyses of the mountain pine beetle-fungal symbiont Grosmannia clavigera, a lodgepole pine pathogen.</title>
        <authorList>
            <person name="DiGuistini S."/>
            <person name="Wang Y."/>
            <person name="Liao N.Y."/>
            <person name="Taylor G."/>
            <person name="Tanguay P."/>
            <person name="Feau N."/>
            <person name="Henrissat B."/>
            <person name="Chan S.K."/>
            <person name="Hesse-Orce U."/>
            <person name="Alamouti S.M."/>
            <person name="Tsui C.K.M."/>
            <person name="Docking R.T."/>
            <person name="Levasseur A."/>
            <person name="Haridas S."/>
            <person name="Robertson G."/>
            <person name="Birol I."/>
            <person name="Holt R.A."/>
            <person name="Marra M.A."/>
            <person name="Hamelin R.C."/>
            <person name="Hirst M."/>
            <person name="Jones S.J.M."/>
            <person name="Bohlmann J."/>
            <person name="Breuil C."/>
        </authorList>
    </citation>
    <scope>NUCLEOTIDE SEQUENCE [LARGE SCALE GENOMIC DNA]</scope>
    <source>
        <strain evidence="10">kw1407 / UAMH 11150</strain>
    </source>
</reference>
<comment type="pathway">
    <text evidence="6">tRNA modification; N(7)-methylguanine-tRNA biosynthesis.</text>
</comment>
<evidence type="ECO:0000256" key="5">
    <source>
        <dbReference type="ARBA" id="ARBA00023242"/>
    </source>
</evidence>
<comment type="function">
    <text evidence="6">Required for the formation of N(7)-methylguanine at position 46 (m7G46) in tRNA. In the complex, it is required to stabilize and induce conformational changes of the catalytic subunit.</text>
</comment>
<keyword evidence="4 6" id="KW-0677">Repeat</keyword>
<dbReference type="GO" id="GO:0008168">
    <property type="term" value="F:methyltransferase activity"/>
    <property type="evidence" value="ECO:0007669"/>
    <property type="project" value="UniProtKB-KW"/>
</dbReference>
<feature type="repeat" description="WD" evidence="7">
    <location>
        <begin position="351"/>
        <end position="384"/>
    </location>
</feature>
<dbReference type="eggNOG" id="KOG3914">
    <property type="taxonomic scope" value="Eukaryota"/>
</dbReference>
<keyword evidence="2 6" id="KW-0853">WD repeat</keyword>
<keyword evidence="5 6" id="KW-0539">Nucleus</keyword>
<evidence type="ECO:0000256" key="4">
    <source>
        <dbReference type="ARBA" id="ARBA00022737"/>
    </source>
</evidence>
<dbReference type="Proteomes" id="UP000007796">
    <property type="component" value="Unassembled WGS sequence"/>
</dbReference>
<keyword evidence="3 6" id="KW-0819">tRNA processing</keyword>
<dbReference type="EMBL" id="GL629990">
    <property type="protein sequence ID" value="EFW99629.1"/>
    <property type="molecule type" value="Genomic_DNA"/>
</dbReference>
<name>F0XS23_GROCL</name>
<evidence type="ECO:0000256" key="3">
    <source>
        <dbReference type="ARBA" id="ARBA00022694"/>
    </source>
</evidence>
<evidence type="ECO:0000313" key="10">
    <source>
        <dbReference type="Proteomes" id="UP000007796"/>
    </source>
</evidence>
<protein>
    <submittedName>
        <fullName evidence="9">tRNA methyltransferase</fullName>
    </submittedName>
</protein>
<dbReference type="SUPFAM" id="SSF50978">
    <property type="entry name" value="WD40 repeat-like"/>
    <property type="match status" value="1"/>
</dbReference>
<dbReference type="SMART" id="SM00320">
    <property type="entry name" value="WD40"/>
    <property type="match status" value="1"/>
</dbReference>
<evidence type="ECO:0000256" key="8">
    <source>
        <dbReference type="SAM" id="MobiDB-lite"/>
    </source>
</evidence>
<dbReference type="AlphaFoldDB" id="F0XS23"/>
<dbReference type="PANTHER" id="PTHR16288:SF0">
    <property type="entry name" value="TRNA (GUANINE-N(7)-)-METHYLTRANSFERASE NON-CATALYTIC SUBUNIT WDR4"/>
    <property type="match status" value="1"/>
</dbReference>
<keyword evidence="9" id="KW-0808">Transferase</keyword>
<evidence type="ECO:0000256" key="7">
    <source>
        <dbReference type="PROSITE-ProRule" id="PRU00221"/>
    </source>
</evidence>
<dbReference type="InterPro" id="IPR015943">
    <property type="entry name" value="WD40/YVTN_repeat-like_dom_sf"/>
</dbReference>
<dbReference type="GeneID" id="25981602"/>